<reference evidence="3 4" key="1">
    <citation type="journal article" date="2016" name="Genome Announc.">
        <title>Genome Sequence of Madurella mycetomatis mm55, Isolated from a Human Mycetoma Case in Sudan.</title>
        <authorList>
            <person name="Smit S."/>
            <person name="Derks M.F."/>
            <person name="Bervoets S."/>
            <person name="Fahal A."/>
            <person name="van Leeuwen W."/>
            <person name="van Belkum A."/>
            <person name="van de Sande W.W."/>
        </authorList>
    </citation>
    <scope>NUCLEOTIDE SEQUENCE [LARGE SCALE GENOMIC DNA]</scope>
    <source>
        <strain evidence="4">mm55</strain>
    </source>
</reference>
<evidence type="ECO:0000259" key="2">
    <source>
        <dbReference type="Pfam" id="PF16010"/>
    </source>
</evidence>
<dbReference type="Pfam" id="PF16010">
    <property type="entry name" value="CDH-cyt"/>
    <property type="match status" value="1"/>
</dbReference>
<dbReference type="Gene3D" id="2.60.40.1210">
    <property type="entry name" value="Cellobiose dehydrogenase, cytochrome domain"/>
    <property type="match status" value="1"/>
</dbReference>
<proteinExistence type="predicted"/>
<protein>
    <submittedName>
        <fullName evidence="3">Cellobiose dehydrogenase</fullName>
    </submittedName>
</protein>
<organism evidence="3 4">
    <name type="scientific">Madurella mycetomatis</name>
    <dbReference type="NCBI Taxonomy" id="100816"/>
    <lineage>
        <taxon>Eukaryota</taxon>
        <taxon>Fungi</taxon>
        <taxon>Dikarya</taxon>
        <taxon>Ascomycota</taxon>
        <taxon>Pezizomycotina</taxon>
        <taxon>Sordariomycetes</taxon>
        <taxon>Sordariomycetidae</taxon>
        <taxon>Sordariales</taxon>
        <taxon>Sordariales incertae sedis</taxon>
        <taxon>Madurella</taxon>
    </lineage>
</organism>
<dbReference type="VEuPathDB" id="FungiDB:MMYC01_205459"/>
<dbReference type="PANTHER" id="PTHR47797:SF5">
    <property type="entry name" value="CELLOBIOSE DEHYDROGENASE CYTOCHROME DOMAIN-CONTAINING PROTEIN"/>
    <property type="match status" value="1"/>
</dbReference>
<dbReference type="SUPFAM" id="SSF49344">
    <property type="entry name" value="CBD9-like"/>
    <property type="match status" value="1"/>
</dbReference>
<dbReference type="PANTHER" id="PTHR47797">
    <property type="entry name" value="DEHYDROGENASE, PUTATIVE (AFU_ORTHOLOGUE AFUA_8G05805)-RELATED"/>
    <property type="match status" value="1"/>
</dbReference>
<keyword evidence="1" id="KW-0732">Signal</keyword>
<sequence length="216" mass="23269">MDSLYRTFLTIFVLLLGVCSQGNASPSPNVDKRQTRHCDPTSNICYLSYSRSASNPTFRIAVPDTGSAPFDTLLQITAPVSIGWAGFAWGGGMIMNPLTVAWPNGDSATVSSRWSTGRTLPSLYPSATYRVLSASRNSTHWTVETVCSGCSRWNGGSLSMTGVNTFAWAMSRTPVAQPANSGSSFAYHNNVGMFSSTLNDAKVPRAVFDQYVRGGR</sequence>
<feature type="domain" description="Cellobiose dehydrogenase-like cytochrome" evidence="2">
    <location>
        <begin position="38"/>
        <end position="203"/>
    </location>
</feature>
<dbReference type="AlphaFoldDB" id="A0A175VZN2"/>
<feature type="chain" id="PRO_5008043517" evidence="1">
    <location>
        <begin position="25"/>
        <end position="216"/>
    </location>
</feature>
<keyword evidence="4" id="KW-1185">Reference proteome</keyword>
<evidence type="ECO:0000313" key="3">
    <source>
        <dbReference type="EMBL" id="KXX76802.1"/>
    </source>
</evidence>
<evidence type="ECO:0000313" key="4">
    <source>
        <dbReference type="Proteomes" id="UP000078237"/>
    </source>
</evidence>
<accession>A0A175VZN2</accession>
<dbReference type="CDD" id="cd09630">
    <property type="entry name" value="CDH_like_cytochrome"/>
    <property type="match status" value="1"/>
</dbReference>
<dbReference type="EMBL" id="LCTW02000192">
    <property type="protein sequence ID" value="KXX76802.1"/>
    <property type="molecule type" value="Genomic_DNA"/>
</dbReference>
<dbReference type="OrthoDB" id="413885at2759"/>
<evidence type="ECO:0000256" key="1">
    <source>
        <dbReference type="SAM" id="SignalP"/>
    </source>
</evidence>
<gene>
    <name evidence="3" type="ORF">MMYC01_205459</name>
</gene>
<name>A0A175VZN2_9PEZI</name>
<dbReference type="Proteomes" id="UP000078237">
    <property type="component" value="Unassembled WGS sequence"/>
</dbReference>
<comment type="caution">
    <text evidence="3">The sequence shown here is derived from an EMBL/GenBank/DDBJ whole genome shotgun (WGS) entry which is preliminary data.</text>
</comment>
<dbReference type="InterPro" id="IPR015920">
    <property type="entry name" value="Cellobiose_DH-like_cyt"/>
</dbReference>
<feature type="signal peptide" evidence="1">
    <location>
        <begin position="1"/>
        <end position="24"/>
    </location>
</feature>
<dbReference type="STRING" id="100816.A0A175VZN2"/>